<feature type="coiled-coil region" evidence="1">
    <location>
        <begin position="5"/>
        <end position="34"/>
    </location>
</feature>
<dbReference type="EMBL" id="BARU01026726">
    <property type="protein sequence ID" value="GAH66080.1"/>
    <property type="molecule type" value="Genomic_DNA"/>
</dbReference>
<feature type="non-terminal residue" evidence="2">
    <location>
        <position position="43"/>
    </location>
</feature>
<proteinExistence type="predicted"/>
<reference evidence="2" key="1">
    <citation type="journal article" date="2014" name="Front. Microbiol.">
        <title>High frequency of phylogenetically diverse reductive dehalogenase-homologous genes in deep subseafloor sedimentary metagenomes.</title>
        <authorList>
            <person name="Kawai M."/>
            <person name="Futagami T."/>
            <person name="Toyoda A."/>
            <person name="Takaki Y."/>
            <person name="Nishi S."/>
            <person name="Hori S."/>
            <person name="Arai W."/>
            <person name="Tsubouchi T."/>
            <person name="Morono Y."/>
            <person name="Uchiyama I."/>
            <person name="Ito T."/>
            <person name="Fujiyama A."/>
            <person name="Inagaki F."/>
            <person name="Takami H."/>
        </authorList>
    </citation>
    <scope>NUCLEOTIDE SEQUENCE</scope>
    <source>
        <strain evidence="2">Expedition CK06-06</strain>
    </source>
</reference>
<accession>X1I9Y2</accession>
<dbReference type="AlphaFoldDB" id="X1I9Y2"/>
<sequence>MLRRKISIEQQIKNAKARLKINKQKAELQRIKSIDRAIRSKAP</sequence>
<evidence type="ECO:0000256" key="1">
    <source>
        <dbReference type="SAM" id="Coils"/>
    </source>
</evidence>
<comment type="caution">
    <text evidence="2">The sequence shown here is derived from an EMBL/GenBank/DDBJ whole genome shotgun (WGS) entry which is preliminary data.</text>
</comment>
<keyword evidence="1" id="KW-0175">Coiled coil</keyword>
<evidence type="ECO:0000313" key="2">
    <source>
        <dbReference type="EMBL" id="GAH66080.1"/>
    </source>
</evidence>
<gene>
    <name evidence="2" type="ORF">S03H2_42895</name>
</gene>
<organism evidence="2">
    <name type="scientific">marine sediment metagenome</name>
    <dbReference type="NCBI Taxonomy" id="412755"/>
    <lineage>
        <taxon>unclassified sequences</taxon>
        <taxon>metagenomes</taxon>
        <taxon>ecological metagenomes</taxon>
    </lineage>
</organism>
<protein>
    <submittedName>
        <fullName evidence="2">Uncharacterized protein</fullName>
    </submittedName>
</protein>
<name>X1I9Y2_9ZZZZ</name>